<evidence type="ECO:0000313" key="2">
    <source>
        <dbReference type="Proteomes" id="UP001260773"/>
    </source>
</evidence>
<dbReference type="AlphaFoldDB" id="A0AAW8RRU4"/>
<protein>
    <submittedName>
        <fullName evidence="1">HTH domain-containing protein</fullName>
    </submittedName>
</protein>
<dbReference type="Proteomes" id="UP001260773">
    <property type="component" value="Unassembled WGS sequence"/>
</dbReference>
<reference evidence="1" key="1">
    <citation type="submission" date="2023-03" db="EMBL/GenBank/DDBJ databases">
        <authorList>
            <person name="Shen W."/>
            <person name="Cai J."/>
        </authorList>
    </citation>
    <scope>NUCLEOTIDE SEQUENCE</scope>
    <source>
        <strain evidence="1">P33-2</strain>
    </source>
</reference>
<proteinExistence type="predicted"/>
<dbReference type="RefSeq" id="WP_311865023.1">
    <property type="nucleotide sequence ID" value="NZ_JARPWH010000017.1"/>
</dbReference>
<comment type="caution">
    <text evidence="1">The sequence shown here is derived from an EMBL/GenBank/DDBJ whole genome shotgun (WGS) entry which is preliminary data.</text>
</comment>
<gene>
    <name evidence="1" type="ORF">P7D43_07090</name>
</gene>
<organism evidence="1 2">
    <name type="scientific">Enterococcus avium</name>
    <name type="common">Streptococcus avium</name>
    <dbReference type="NCBI Taxonomy" id="33945"/>
    <lineage>
        <taxon>Bacteria</taxon>
        <taxon>Bacillati</taxon>
        <taxon>Bacillota</taxon>
        <taxon>Bacilli</taxon>
        <taxon>Lactobacillales</taxon>
        <taxon>Enterococcaceae</taxon>
        <taxon>Enterococcus</taxon>
    </lineage>
</organism>
<accession>A0AAW8RRU4</accession>
<evidence type="ECO:0000313" key="1">
    <source>
        <dbReference type="EMBL" id="MDT2402130.1"/>
    </source>
</evidence>
<name>A0AAW8RRU4_ENTAV</name>
<sequence length="117" mass="13464">MDFRQVLGTSNRRRLELIELLYYNRQGVSSDAILNELDCSLPILLNDISLINDLQDDFIVEKSKGLHQVKLKEGISIGKLYAEALTNSLEFKIVEHLLYETSDNIEGLSKKIIFEFF</sequence>
<dbReference type="EMBL" id="JARPWH010000017">
    <property type="protein sequence ID" value="MDT2402130.1"/>
    <property type="molecule type" value="Genomic_DNA"/>
</dbReference>